<evidence type="ECO:0000313" key="3">
    <source>
        <dbReference type="EMBL" id="KAK7872392.1"/>
    </source>
</evidence>
<dbReference type="InterPro" id="IPR001910">
    <property type="entry name" value="Inosine/uridine_hydrolase_dom"/>
</dbReference>
<protein>
    <recommendedName>
        <fullName evidence="2">Inosine/uridine-preferring nucleoside hydrolase domain-containing protein</fullName>
    </recommendedName>
</protein>
<dbReference type="CDD" id="cd02649">
    <property type="entry name" value="nuc_hydro_CeIAG"/>
    <property type="match status" value="1"/>
</dbReference>
<proteinExistence type="inferred from homology"/>
<evidence type="ECO:0000259" key="2">
    <source>
        <dbReference type="Pfam" id="PF01156"/>
    </source>
</evidence>
<comment type="similarity">
    <text evidence="1">Belongs to the IUNH family.</text>
</comment>
<dbReference type="PANTHER" id="PTHR46190">
    <property type="entry name" value="SI:CH211-201H21.5-RELATED"/>
    <property type="match status" value="1"/>
</dbReference>
<accession>A0AAN9W289</accession>
<dbReference type="SUPFAM" id="SSF53590">
    <property type="entry name" value="Nucleoside hydrolase"/>
    <property type="match status" value="1"/>
</dbReference>
<dbReference type="InterPro" id="IPR052775">
    <property type="entry name" value="IUN_hydrolase"/>
</dbReference>
<dbReference type="Gene3D" id="3.90.245.10">
    <property type="entry name" value="Ribonucleoside hydrolase-like"/>
    <property type="match status" value="1"/>
</dbReference>
<gene>
    <name evidence="3" type="ORF">R5R35_007008</name>
</gene>
<name>A0AAN9W289_9ORTH</name>
<evidence type="ECO:0000313" key="4">
    <source>
        <dbReference type="Proteomes" id="UP001378592"/>
    </source>
</evidence>
<dbReference type="InterPro" id="IPR036452">
    <property type="entry name" value="Ribo_hydro-like"/>
</dbReference>
<sequence length="322" mass="35274">MKSKMRVIVDCDAGADDAMALFLLLAGDANKEIDILAVTCVSGNTGVQNVKINVLRTLQAANRLDIPVFVGADGPLIPPAPTGETSPGYYGYDGFGDADLPDVPDVSLIKGENAIEYLNRITNEKKGQISLICLGPLTNVALAIRTYKQFAQNLKDIFIMGGNYRGVGNSTSAAEFNFYFDPEAAQIVLSSIQCPITIVPWEASLETRLSLEWRFEVLGKLTTPQVQLLNTVERSLHQKKKKKPTQWSASDSLVVAVFLRPSLISKSHKCHLSVELHGHGTRGQAIVDHLQKNDHNSTIIESVNCDMFKELLLWAAGMECFK</sequence>
<feature type="domain" description="Inosine/uridine-preferring nucleoside hydrolase" evidence="2">
    <location>
        <begin position="7"/>
        <end position="310"/>
    </location>
</feature>
<dbReference type="EMBL" id="JAZDUA010000025">
    <property type="protein sequence ID" value="KAK7872392.1"/>
    <property type="molecule type" value="Genomic_DNA"/>
</dbReference>
<comment type="caution">
    <text evidence="3">The sequence shown here is derived from an EMBL/GenBank/DDBJ whole genome shotgun (WGS) entry which is preliminary data.</text>
</comment>
<keyword evidence="4" id="KW-1185">Reference proteome</keyword>
<dbReference type="Proteomes" id="UP001378592">
    <property type="component" value="Unassembled WGS sequence"/>
</dbReference>
<dbReference type="GO" id="GO:0016799">
    <property type="term" value="F:hydrolase activity, hydrolyzing N-glycosyl compounds"/>
    <property type="evidence" value="ECO:0007669"/>
    <property type="project" value="InterPro"/>
</dbReference>
<evidence type="ECO:0000256" key="1">
    <source>
        <dbReference type="ARBA" id="ARBA00009176"/>
    </source>
</evidence>
<dbReference type="AlphaFoldDB" id="A0AAN9W289"/>
<dbReference type="PANTHER" id="PTHR46190:SF1">
    <property type="entry name" value="SI:CH211-201H21.5"/>
    <property type="match status" value="1"/>
</dbReference>
<reference evidence="3 4" key="1">
    <citation type="submission" date="2024-03" db="EMBL/GenBank/DDBJ databases">
        <title>The genome assembly and annotation of the cricket Gryllus longicercus Weissman &amp; Gray.</title>
        <authorList>
            <person name="Szrajer S."/>
            <person name="Gray D."/>
            <person name="Ylla G."/>
        </authorList>
    </citation>
    <scope>NUCLEOTIDE SEQUENCE [LARGE SCALE GENOMIC DNA]</scope>
    <source>
        <strain evidence="3">DAG 2021-001</strain>
        <tissue evidence="3">Whole body minus gut</tissue>
    </source>
</reference>
<organism evidence="3 4">
    <name type="scientific">Gryllus longicercus</name>
    <dbReference type="NCBI Taxonomy" id="2509291"/>
    <lineage>
        <taxon>Eukaryota</taxon>
        <taxon>Metazoa</taxon>
        <taxon>Ecdysozoa</taxon>
        <taxon>Arthropoda</taxon>
        <taxon>Hexapoda</taxon>
        <taxon>Insecta</taxon>
        <taxon>Pterygota</taxon>
        <taxon>Neoptera</taxon>
        <taxon>Polyneoptera</taxon>
        <taxon>Orthoptera</taxon>
        <taxon>Ensifera</taxon>
        <taxon>Gryllidea</taxon>
        <taxon>Grylloidea</taxon>
        <taxon>Gryllidae</taxon>
        <taxon>Gryllinae</taxon>
        <taxon>Gryllus</taxon>
    </lineage>
</organism>
<dbReference type="Pfam" id="PF01156">
    <property type="entry name" value="IU_nuc_hydro"/>
    <property type="match status" value="1"/>
</dbReference>